<evidence type="ECO:0000313" key="1">
    <source>
        <dbReference type="EMBL" id="CAE7869313.1"/>
    </source>
</evidence>
<keyword evidence="2" id="KW-1185">Reference proteome</keyword>
<dbReference type="EMBL" id="CAJNJA010060009">
    <property type="protein sequence ID" value="CAE7869313.1"/>
    <property type="molecule type" value="Genomic_DNA"/>
</dbReference>
<feature type="non-terminal residue" evidence="1">
    <location>
        <position position="90"/>
    </location>
</feature>
<evidence type="ECO:0000313" key="2">
    <source>
        <dbReference type="Proteomes" id="UP000601435"/>
    </source>
</evidence>
<dbReference type="Proteomes" id="UP000601435">
    <property type="component" value="Unassembled WGS sequence"/>
</dbReference>
<organism evidence="1 2">
    <name type="scientific">Symbiodinium necroappetens</name>
    <dbReference type="NCBI Taxonomy" id="1628268"/>
    <lineage>
        <taxon>Eukaryota</taxon>
        <taxon>Sar</taxon>
        <taxon>Alveolata</taxon>
        <taxon>Dinophyceae</taxon>
        <taxon>Suessiales</taxon>
        <taxon>Symbiodiniaceae</taxon>
        <taxon>Symbiodinium</taxon>
    </lineage>
</organism>
<dbReference type="AlphaFoldDB" id="A0A813AKZ9"/>
<accession>A0A813AKZ9</accession>
<reference evidence="1" key="1">
    <citation type="submission" date="2021-02" db="EMBL/GenBank/DDBJ databases">
        <authorList>
            <person name="Dougan E. K."/>
            <person name="Rhodes N."/>
            <person name="Thang M."/>
            <person name="Chan C."/>
        </authorList>
    </citation>
    <scope>NUCLEOTIDE SEQUENCE</scope>
</reference>
<name>A0A813AKZ9_9DINO</name>
<comment type="caution">
    <text evidence="1">The sequence shown here is derived from an EMBL/GenBank/DDBJ whole genome shotgun (WGS) entry which is preliminary data.</text>
</comment>
<proteinExistence type="predicted"/>
<sequence>SILKFGSKLAKFSFVRISVEGNFVVIAFLSRDSFADSRQRSEQFQGRDEMKPPIQARPASALASVKKLRGAKAPTLCSVHISTSSGGIKL</sequence>
<protein>
    <submittedName>
        <fullName evidence="1">Uncharacterized protein</fullName>
    </submittedName>
</protein>
<gene>
    <name evidence="1" type="ORF">SNEC2469_LOCUS28005</name>
</gene>
<feature type="non-terminal residue" evidence="1">
    <location>
        <position position="1"/>
    </location>
</feature>